<protein>
    <submittedName>
        <fullName evidence="4">DNA-processing protein DprA</fullName>
    </submittedName>
</protein>
<comment type="similarity">
    <text evidence="1">Belongs to the DprA/Smf family.</text>
</comment>
<dbReference type="SUPFAM" id="SSF102405">
    <property type="entry name" value="MCP/YpsA-like"/>
    <property type="match status" value="1"/>
</dbReference>
<reference evidence="4" key="1">
    <citation type="submission" date="2021-04" db="EMBL/GenBank/DDBJ databases">
        <title>Genome based classification of Actinospica acidithermotolerans sp. nov., an actinobacterium isolated from an Indonesian hot spring.</title>
        <authorList>
            <person name="Kusuma A.B."/>
            <person name="Putra K.E."/>
            <person name="Nafisah S."/>
            <person name="Loh J."/>
            <person name="Nouioui I."/>
            <person name="Goodfellow M."/>
        </authorList>
    </citation>
    <scope>NUCLEOTIDE SEQUENCE</scope>
    <source>
        <strain evidence="4">CSCA 57</strain>
    </source>
</reference>
<accession>A0A941EUG1</accession>
<dbReference type="Proteomes" id="UP000675781">
    <property type="component" value="Unassembled WGS sequence"/>
</dbReference>
<organism evidence="4 5">
    <name type="scientific">Actinospica durhamensis</name>
    <dbReference type="NCBI Taxonomy" id="1508375"/>
    <lineage>
        <taxon>Bacteria</taxon>
        <taxon>Bacillati</taxon>
        <taxon>Actinomycetota</taxon>
        <taxon>Actinomycetes</taxon>
        <taxon>Catenulisporales</taxon>
        <taxon>Actinospicaceae</taxon>
        <taxon>Actinospica</taxon>
    </lineage>
</organism>
<feature type="domain" description="Smf/DprA SLOG" evidence="3">
    <location>
        <begin position="95"/>
        <end position="300"/>
    </location>
</feature>
<dbReference type="PANTHER" id="PTHR43022">
    <property type="entry name" value="PROTEIN SMF"/>
    <property type="match status" value="1"/>
</dbReference>
<dbReference type="Gene3D" id="3.40.50.450">
    <property type="match status" value="1"/>
</dbReference>
<dbReference type="InterPro" id="IPR003488">
    <property type="entry name" value="DprA"/>
</dbReference>
<dbReference type="GO" id="GO:0009294">
    <property type="term" value="P:DNA-mediated transformation"/>
    <property type="evidence" value="ECO:0007669"/>
    <property type="project" value="InterPro"/>
</dbReference>
<dbReference type="RefSeq" id="WP_212532343.1">
    <property type="nucleotide sequence ID" value="NZ_JAGSOG010000238.1"/>
</dbReference>
<evidence type="ECO:0000256" key="1">
    <source>
        <dbReference type="ARBA" id="ARBA00006525"/>
    </source>
</evidence>
<dbReference type="Pfam" id="PF02481">
    <property type="entry name" value="DNA_processg_A"/>
    <property type="match status" value="1"/>
</dbReference>
<feature type="compositionally biased region" description="Pro residues" evidence="2">
    <location>
        <begin position="350"/>
        <end position="361"/>
    </location>
</feature>
<gene>
    <name evidence="4" type="primary">dprA</name>
    <name evidence="4" type="ORF">KDL01_31695</name>
</gene>
<dbReference type="AlphaFoldDB" id="A0A941EUG1"/>
<dbReference type="EMBL" id="JAGSOG010000238">
    <property type="protein sequence ID" value="MBR7837880.1"/>
    <property type="molecule type" value="Genomic_DNA"/>
</dbReference>
<proteinExistence type="inferred from homology"/>
<evidence type="ECO:0000256" key="2">
    <source>
        <dbReference type="SAM" id="MobiDB-lite"/>
    </source>
</evidence>
<sequence>MAANIEPIDFDDERGVRLRLGRLIEPEDQLFTELLELVRPARLLRAIVEGSALGPSIPQALDTRLDGRRAGLGFRLALVGPAADLEAGERAGARYLIPGDPDWPGALDDLGGRAPLGLWMIGGFPPDAPMVAVVGARACTGYGLQAAGNLAAELAKDGVTIVSGAALGVDGAAHRGALAVGGVTVAVLACGVDRRYPAAHDNLIQVIGERGAVLSELPPGTAPSRFRFLSRNRLIASLTAATVVVEAAGRSGSLVTARLAAELGRAVFAVPGPITSRLSMGTNALLCDGAIPALDGRQIQYELGLEPRRPPTRPAAVPWQSTPSSSPPALARASPDTPSAPSDARARPAPCAPPDQPTPPA</sequence>
<evidence type="ECO:0000259" key="3">
    <source>
        <dbReference type="Pfam" id="PF02481"/>
    </source>
</evidence>
<dbReference type="InterPro" id="IPR057666">
    <property type="entry name" value="DrpA_SLOG"/>
</dbReference>
<name>A0A941EUG1_9ACTN</name>
<feature type="non-terminal residue" evidence="4">
    <location>
        <position position="361"/>
    </location>
</feature>
<feature type="region of interest" description="Disordered" evidence="2">
    <location>
        <begin position="306"/>
        <end position="361"/>
    </location>
</feature>
<evidence type="ECO:0000313" key="4">
    <source>
        <dbReference type="EMBL" id="MBR7837880.1"/>
    </source>
</evidence>
<dbReference type="NCBIfam" id="TIGR00732">
    <property type="entry name" value="dprA"/>
    <property type="match status" value="1"/>
</dbReference>
<keyword evidence="5" id="KW-1185">Reference proteome</keyword>
<dbReference type="PANTHER" id="PTHR43022:SF1">
    <property type="entry name" value="PROTEIN SMF"/>
    <property type="match status" value="1"/>
</dbReference>
<feature type="compositionally biased region" description="Low complexity" evidence="2">
    <location>
        <begin position="323"/>
        <end position="349"/>
    </location>
</feature>
<evidence type="ECO:0000313" key="5">
    <source>
        <dbReference type="Proteomes" id="UP000675781"/>
    </source>
</evidence>
<comment type="caution">
    <text evidence="4">The sequence shown here is derived from an EMBL/GenBank/DDBJ whole genome shotgun (WGS) entry which is preliminary data.</text>
</comment>